<accession>A0A6J7RBR1</accession>
<organism evidence="1">
    <name type="scientific">freshwater metagenome</name>
    <dbReference type="NCBI Taxonomy" id="449393"/>
    <lineage>
        <taxon>unclassified sequences</taxon>
        <taxon>metagenomes</taxon>
        <taxon>ecological metagenomes</taxon>
    </lineage>
</organism>
<evidence type="ECO:0000313" key="1">
    <source>
        <dbReference type="EMBL" id="CAB5026195.1"/>
    </source>
</evidence>
<sequence>MASSRRCDFSRRFRNFRTPAASSMMARRSSGRALSTASICPCDTTTCCWRPTPVSESNSWMSSSRHDVPLIAYSLSPERNSVRVIVTSLKSIGSMPALLSRVSDTSARPSAARFDEPAKITSSIFCDRTALGAMAPSTQAMASTTFDLPEPFGPTTTVTPGSRLRVVASANDLNPLMVRVFRNIGATLSGRDPPARHDGRRSWRSDLRIAVIGPVAVVLDLLDGGSRARAELAVAPVHLQVILVLARLSGQIGEPVGAD</sequence>
<gene>
    <name evidence="1" type="ORF">UFOPK3967_03070</name>
</gene>
<proteinExistence type="predicted"/>
<dbReference type="AlphaFoldDB" id="A0A6J7RBR1"/>
<dbReference type="EMBL" id="CAFBOS010000303">
    <property type="protein sequence ID" value="CAB5026195.1"/>
    <property type="molecule type" value="Genomic_DNA"/>
</dbReference>
<reference evidence="1" key="1">
    <citation type="submission" date="2020-05" db="EMBL/GenBank/DDBJ databases">
        <authorList>
            <person name="Chiriac C."/>
            <person name="Salcher M."/>
            <person name="Ghai R."/>
            <person name="Kavagutti S V."/>
        </authorList>
    </citation>
    <scope>NUCLEOTIDE SEQUENCE</scope>
</reference>
<protein>
    <submittedName>
        <fullName evidence="1">Unannotated protein</fullName>
    </submittedName>
</protein>
<name>A0A6J7RBR1_9ZZZZ</name>